<keyword evidence="2" id="KW-1185">Reference proteome</keyword>
<evidence type="ECO:0000313" key="2">
    <source>
        <dbReference type="Proteomes" id="UP001177021"/>
    </source>
</evidence>
<protein>
    <submittedName>
        <fullName evidence="1">Uncharacterized protein</fullName>
    </submittedName>
</protein>
<accession>A0ACB0KYL3</accession>
<dbReference type="Proteomes" id="UP001177021">
    <property type="component" value="Unassembled WGS sequence"/>
</dbReference>
<sequence>MSNGKENCIALPIVWNERSVRVYFQFNDSEKVMYGNEVCYTFGFIRPTKVQLEYHILNNKFSLTLVLDGVEELEAVEELEDGENKAQHVGQDEPVADHVHVGQEPIEWNKTVSKSMANLSKKQVLHFPNALSRGVLSRATHLQLMPEDMAFHYQCIVHTSKRSKYIGAFEKHITEGWYAYILSHRPTPGDNLRFLLFPYTFQLRVNL</sequence>
<dbReference type="EMBL" id="CASHSV030000311">
    <property type="protein sequence ID" value="CAJ2661381.1"/>
    <property type="molecule type" value="Genomic_DNA"/>
</dbReference>
<comment type="caution">
    <text evidence="1">The sequence shown here is derived from an EMBL/GenBank/DDBJ whole genome shotgun (WGS) entry which is preliminary data.</text>
</comment>
<proteinExistence type="predicted"/>
<name>A0ACB0KYL3_TRIPR</name>
<organism evidence="1 2">
    <name type="scientific">Trifolium pratense</name>
    <name type="common">Red clover</name>
    <dbReference type="NCBI Taxonomy" id="57577"/>
    <lineage>
        <taxon>Eukaryota</taxon>
        <taxon>Viridiplantae</taxon>
        <taxon>Streptophyta</taxon>
        <taxon>Embryophyta</taxon>
        <taxon>Tracheophyta</taxon>
        <taxon>Spermatophyta</taxon>
        <taxon>Magnoliopsida</taxon>
        <taxon>eudicotyledons</taxon>
        <taxon>Gunneridae</taxon>
        <taxon>Pentapetalae</taxon>
        <taxon>rosids</taxon>
        <taxon>fabids</taxon>
        <taxon>Fabales</taxon>
        <taxon>Fabaceae</taxon>
        <taxon>Papilionoideae</taxon>
        <taxon>50 kb inversion clade</taxon>
        <taxon>NPAAA clade</taxon>
        <taxon>Hologalegina</taxon>
        <taxon>IRL clade</taxon>
        <taxon>Trifolieae</taxon>
        <taxon>Trifolium</taxon>
    </lineage>
</organism>
<evidence type="ECO:0000313" key="1">
    <source>
        <dbReference type="EMBL" id="CAJ2661381.1"/>
    </source>
</evidence>
<gene>
    <name evidence="1" type="ORF">MILVUS5_LOCUS27105</name>
</gene>
<reference evidence="1" key="1">
    <citation type="submission" date="2023-10" db="EMBL/GenBank/DDBJ databases">
        <authorList>
            <person name="Rodriguez Cubillos JULIANA M."/>
            <person name="De Vega J."/>
        </authorList>
    </citation>
    <scope>NUCLEOTIDE SEQUENCE</scope>
</reference>